<comment type="function">
    <text evidence="3">Plays a central role in 2-thiolation of mcm(5)S(2)U at tRNA wobble positions of tRNA(Lys), tRNA(Glu) and tRNA(Gln). May act by forming a heterodimer with NCS6 that ligates sulfur from thiocarboxylated URM1 onto the uridine of tRNAs at wobble position. Prior mcm(5) tRNA modification by the elongator complex is required for 2-thiolation. May also be involved in protein urmylation.</text>
</comment>
<evidence type="ECO:0000256" key="4">
    <source>
        <dbReference type="SAM" id="MobiDB-lite"/>
    </source>
</evidence>
<feature type="region of interest" description="Disordered" evidence="4">
    <location>
        <begin position="223"/>
        <end position="256"/>
    </location>
</feature>
<dbReference type="PANTHER" id="PTHR20882:SF14">
    <property type="entry name" value="CYTOPLASMIC TRNA 2-THIOLATION PROTEIN 2"/>
    <property type="match status" value="1"/>
</dbReference>
<dbReference type="GO" id="GO:0016779">
    <property type="term" value="F:nucleotidyltransferase activity"/>
    <property type="evidence" value="ECO:0007669"/>
    <property type="project" value="UniProtKB-UniRule"/>
</dbReference>
<dbReference type="GO" id="GO:0000049">
    <property type="term" value="F:tRNA binding"/>
    <property type="evidence" value="ECO:0007669"/>
    <property type="project" value="InterPro"/>
</dbReference>
<evidence type="ECO:0000256" key="2">
    <source>
        <dbReference type="ARBA" id="ARBA00022694"/>
    </source>
</evidence>
<evidence type="ECO:0000313" key="6">
    <source>
        <dbReference type="Proteomes" id="UP000311382"/>
    </source>
</evidence>
<dbReference type="Proteomes" id="UP000311382">
    <property type="component" value="Unassembled WGS sequence"/>
</dbReference>
<keyword evidence="2 3" id="KW-0819">tRNA processing</keyword>
<feature type="region of interest" description="Disordered" evidence="4">
    <location>
        <begin position="126"/>
        <end position="149"/>
    </location>
</feature>
<dbReference type="GO" id="GO:0032447">
    <property type="term" value="P:protein urmylation"/>
    <property type="evidence" value="ECO:0007669"/>
    <property type="project" value="UniProtKB-UniRule"/>
</dbReference>
<evidence type="ECO:0000256" key="3">
    <source>
        <dbReference type="HAMAP-Rule" id="MF_03054"/>
    </source>
</evidence>
<dbReference type="STRING" id="5288.A0A5C5FPW4"/>
<dbReference type="Gene3D" id="3.40.50.620">
    <property type="entry name" value="HUPs"/>
    <property type="match status" value="1"/>
</dbReference>
<feature type="compositionally biased region" description="Pro residues" evidence="4">
    <location>
        <begin position="79"/>
        <end position="95"/>
    </location>
</feature>
<comment type="pathway">
    <text evidence="3">tRNA modification; 5-methoxycarbonylmethyl-2-thiouridine-tRNA biosynthesis.</text>
</comment>
<gene>
    <name evidence="3" type="primary">NCS2</name>
    <name evidence="3" type="synonym">CTU2</name>
    <name evidence="5" type="ORF">DMC30DRAFT_28932</name>
</gene>
<feature type="compositionally biased region" description="Low complexity" evidence="4">
    <location>
        <begin position="444"/>
        <end position="465"/>
    </location>
</feature>
<keyword evidence="1 3" id="KW-0963">Cytoplasm</keyword>
<keyword evidence="6" id="KW-1185">Reference proteome</keyword>
<comment type="caution">
    <text evidence="5">The sequence shown here is derived from an EMBL/GenBank/DDBJ whole genome shotgun (WGS) entry which is preliminary data.</text>
</comment>
<feature type="compositionally biased region" description="Basic and acidic residues" evidence="4">
    <location>
        <begin position="394"/>
        <end position="406"/>
    </location>
</feature>
<feature type="region of interest" description="Disordered" evidence="4">
    <location>
        <begin position="537"/>
        <end position="560"/>
    </location>
</feature>
<dbReference type="OrthoDB" id="25129at2759"/>
<proteinExistence type="inferred from homology"/>
<dbReference type="UniPathway" id="UPA00988"/>
<accession>A0A5C5FPW4</accession>
<dbReference type="PANTHER" id="PTHR20882">
    <property type="entry name" value="CYTOPLASMIC TRNA 2-THIOLATION PROTEIN 2"/>
    <property type="match status" value="1"/>
</dbReference>
<comment type="similarity">
    <text evidence="3">Belongs to the CTU2/NCS2 family.</text>
</comment>
<organism evidence="5 6">
    <name type="scientific">Rhodotorula diobovata</name>
    <dbReference type="NCBI Taxonomy" id="5288"/>
    <lineage>
        <taxon>Eukaryota</taxon>
        <taxon>Fungi</taxon>
        <taxon>Dikarya</taxon>
        <taxon>Basidiomycota</taxon>
        <taxon>Pucciniomycotina</taxon>
        <taxon>Microbotryomycetes</taxon>
        <taxon>Sporidiobolales</taxon>
        <taxon>Sporidiobolaceae</taxon>
        <taxon>Rhodotorula</taxon>
    </lineage>
</organism>
<dbReference type="HAMAP" id="MF_03054">
    <property type="entry name" value="CTU2"/>
    <property type="match status" value="1"/>
</dbReference>
<dbReference type="AlphaFoldDB" id="A0A5C5FPW4"/>
<name>A0A5C5FPW4_9BASI</name>
<dbReference type="Pfam" id="PF10288">
    <property type="entry name" value="CTU2"/>
    <property type="match status" value="1"/>
</dbReference>
<dbReference type="GO" id="GO:0016783">
    <property type="term" value="F:sulfurtransferase activity"/>
    <property type="evidence" value="ECO:0007669"/>
    <property type="project" value="TreeGrafter"/>
</dbReference>
<dbReference type="InterPro" id="IPR014729">
    <property type="entry name" value="Rossmann-like_a/b/a_fold"/>
</dbReference>
<feature type="region of interest" description="Disordered" evidence="4">
    <location>
        <begin position="317"/>
        <end position="347"/>
    </location>
</feature>
<dbReference type="GO" id="GO:0005829">
    <property type="term" value="C:cytosol"/>
    <property type="evidence" value="ECO:0007669"/>
    <property type="project" value="TreeGrafter"/>
</dbReference>
<feature type="region of interest" description="Disordered" evidence="4">
    <location>
        <begin position="74"/>
        <end position="97"/>
    </location>
</feature>
<protein>
    <recommendedName>
        <fullName evidence="3">Cytoplasmic tRNA 2-thiolation protein 2</fullName>
    </recommendedName>
</protein>
<reference evidence="5 6" key="1">
    <citation type="submission" date="2019-03" db="EMBL/GenBank/DDBJ databases">
        <title>Rhodosporidium diobovatum UCD-FST 08-225 genome sequencing, assembly, and annotation.</title>
        <authorList>
            <person name="Fakankun I.U."/>
            <person name="Fristensky B."/>
            <person name="Levin D.B."/>
        </authorList>
    </citation>
    <scope>NUCLEOTIDE SEQUENCE [LARGE SCALE GENOMIC DNA]</scope>
    <source>
        <strain evidence="5 6">UCD-FST 08-225</strain>
    </source>
</reference>
<feature type="region of interest" description="Disordered" evidence="4">
    <location>
        <begin position="444"/>
        <end position="466"/>
    </location>
</feature>
<comment type="subcellular location">
    <subcellularLocation>
        <location evidence="3">Cytoplasm</location>
    </subcellularLocation>
</comment>
<dbReference type="InterPro" id="IPR019407">
    <property type="entry name" value="CTU2"/>
</dbReference>
<evidence type="ECO:0000256" key="1">
    <source>
        <dbReference type="ARBA" id="ARBA00022490"/>
    </source>
</evidence>
<evidence type="ECO:0000313" key="5">
    <source>
        <dbReference type="EMBL" id="TNY18908.1"/>
    </source>
</evidence>
<sequence>MAGQSCGQSEQDQLDAALLATPASVPEACVRCRAPPAFIQRGTAYCQNCFRQVLANRFARALEGAKTVSASGFEAYASPVPPPPPRKPDGPPPAPQGKVVVAFSGGVSSRAVLELLRTTLFSHLDPSFSSPSASPAGPPAPKKKGKKHGLAKAPAFADCEVVYVDESCASGEPDRTDEVRDIVTSSTPFRFTALRIEDVFDPAHSSSSSFPTEPVIASTSHASLPVIDPSPSSASPSSSTSSSAPRPSPAAQLHSLLSPLSPSSRASLLSSLRLSLLTRHTRTQRARVLVLGSSGTRLAVDMLAGMAQGRGWSAGEEVGAEWVSSSPPRRGDESGRGGVAGGDGDGDEGHVLVVRPLALVSLREARHLCESAALRHIDPPSPAIAASLPAAGDGAKDPVTKEKETSAKGRSIGALVEDFVFSLDASFPSTAQTVVRTAHKLGLRSALPPSPSSSSSPPQGRSQPLCALCGLPAQPAADEWRRAITISDLVGARAALARDADARAPHGASVSLPEGRGGVRAPYAPSAAHLVVGDGDEGEVAAGPAAASVPAAGGAPPAKTHEHEHEHEHLAPHLCYGCLLVLQEPGTAPLAKGRTRTEELVLPPFVRDGMRARREADLVGEEERRRRGEEQDVVGTREVHGVEAMRKEVEGFLLEDGDVA</sequence>
<feature type="region of interest" description="Disordered" evidence="4">
    <location>
        <begin position="385"/>
        <end position="406"/>
    </location>
</feature>
<dbReference type="GO" id="GO:0002143">
    <property type="term" value="P:tRNA wobble position uridine thiolation"/>
    <property type="evidence" value="ECO:0007669"/>
    <property type="project" value="TreeGrafter"/>
</dbReference>
<dbReference type="EMBL" id="SOZI01000116">
    <property type="protein sequence ID" value="TNY18908.1"/>
    <property type="molecule type" value="Genomic_DNA"/>
</dbReference>
<feature type="compositionally biased region" description="Low complexity" evidence="4">
    <location>
        <begin position="229"/>
        <end position="256"/>
    </location>
</feature>
<feature type="compositionally biased region" description="Low complexity" evidence="4">
    <location>
        <begin position="540"/>
        <end position="558"/>
    </location>
</feature>